<dbReference type="PhylomeDB" id="A0A0W0CKY1"/>
<sequence>MIQTQHITTTKRRGSLHKNLFDPEVVNIPSPKSYNYAGKREYRGSSARNGLLYTINPREQFLSSLIGEEQWEYLHESFTSGLAYIQQTLSSRSKLQIPLLCLVWYVVSSISSNLCRTILKGFPHPVALTEIQFLFTAILCTSFISLINYYERPRRHHSGLSHWVRMFPEGTFPEYLDGDFHNSIVNKFLKPSALAMQCCLPLGIFQFVGHISTHKATSMIPVSLVHSMKALSPIVTVGYYRLVEQKQYTRATYTSLCAIVAGVICTCFSGKSKSNREPHYYQGLLFALLSMAIFVAQNIFAKGVLTHKSSKSAKSVRGARGANSKPDKGQLDKITILLYCSCIGFVLTLPVLLSSMLFSSAVTTTYHPFFKLVALLLLHNVAHFLQAMLAFQLIGLLSPVNYSVANIAKRIVVICVALLWESKHSPAGLLGVAVTMAGLYGYDRARSETPGLRHPPQNKYTAT</sequence>
<feature type="transmembrane region" description="Helical" evidence="5">
    <location>
        <begin position="336"/>
        <end position="357"/>
    </location>
</feature>
<protein>
    <submittedName>
        <fullName evidence="7">Putative transporter SLY41</fullName>
    </submittedName>
</protein>
<evidence type="ECO:0000313" key="8">
    <source>
        <dbReference type="Proteomes" id="UP000054886"/>
    </source>
</evidence>
<evidence type="ECO:0000313" key="7">
    <source>
        <dbReference type="EMBL" id="KTB05182.1"/>
    </source>
</evidence>
<evidence type="ECO:0000256" key="3">
    <source>
        <dbReference type="ARBA" id="ARBA00022989"/>
    </source>
</evidence>
<keyword evidence="3 5" id="KW-1133">Transmembrane helix</keyword>
<dbReference type="AlphaFoldDB" id="A0A0W0CKY1"/>
<evidence type="ECO:0000256" key="2">
    <source>
        <dbReference type="ARBA" id="ARBA00022692"/>
    </source>
</evidence>
<dbReference type="OMA" id="FWYTVSS"/>
<evidence type="ECO:0000256" key="1">
    <source>
        <dbReference type="ARBA" id="ARBA00004141"/>
    </source>
</evidence>
<gene>
    <name evidence="7" type="ORF">AO440_002753</name>
</gene>
<dbReference type="EMBL" id="LLZZ01000114">
    <property type="protein sequence ID" value="KTB05182.1"/>
    <property type="molecule type" value="Genomic_DNA"/>
</dbReference>
<dbReference type="Proteomes" id="UP000054886">
    <property type="component" value="Unassembled WGS sequence"/>
</dbReference>
<keyword evidence="4 5" id="KW-0472">Membrane</keyword>
<keyword evidence="2 5" id="KW-0812">Transmembrane</keyword>
<dbReference type="PANTHER" id="PTHR11132">
    <property type="entry name" value="SOLUTE CARRIER FAMILY 35"/>
    <property type="match status" value="1"/>
</dbReference>
<dbReference type="GO" id="GO:0005783">
    <property type="term" value="C:endoplasmic reticulum"/>
    <property type="evidence" value="ECO:0007669"/>
    <property type="project" value="EnsemblFungi"/>
</dbReference>
<comment type="subcellular location">
    <subcellularLocation>
        <location evidence="1">Membrane</location>
        <topology evidence="1">Multi-pass membrane protein</topology>
    </subcellularLocation>
</comment>
<feature type="transmembrane region" description="Helical" evidence="5">
    <location>
        <begin position="251"/>
        <end position="271"/>
    </location>
</feature>
<proteinExistence type="predicted"/>
<dbReference type="VEuPathDB" id="FungiDB:CAGL0I09746g"/>
<evidence type="ECO:0000256" key="5">
    <source>
        <dbReference type="SAM" id="Phobius"/>
    </source>
</evidence>
<feature type="domain" description="Sugar phosphate transporter" evidence="6">
    <location>
        <begin position="96"/>
        <end position="442"/>
    </location>
</feature>
<organism evidence="7 8">
    <name type="scientific">Candida glabrata</name>
    <name type="common">Yeast</name>
    <name type="synonym">Torulopsis glabrata</name>
    <dbReference type="NCBI Taxonomy" id="5478"/>
    <lineage>
        <taxon>Eukaryota</taxon>
        <taxon>Fungi</taxon>
        <taxon>Dikarya</taxon>
        <taxon>Ascomycota</taxon>
        <taxon>Saccharomycotina</taxon>
        <taxon>Saccharomycetes</taxon>
        <taxon>Saccharomycetales</taxon>
        <taxon>Saccharomycetaceae</taxon>
        <taxon>Nakaseomyces</taxon>
    </lineage>
</organism>
<evidence type="ECO:0000256" key="4">
    <source>
        <dbReference type="ARBA" id="ARBA00023136"/>
    </source>
</evidence>
<dbReference type="VEuPathDB" id="FungiDB:B1J91_I09746g"/>
<comment type="caution">
    <text evidence="7">The sequence shown here is derived from an EMBL/GenBank/DDBJ whole genome shotgun (WGS) entry which is preliminary data.</text>
</comment>
<dbReference type="GO" id="GO:0016020">
    <property type="term" value="C:membrane"/>
    <property type="evidence" value="ECO:0007669"/>
    <property type="project" value="UniProtKB-SubCell"/>
</dbReference>
<dbReference type="InterPro" id="IPR050186">
    <property type="entry name" value="TPT_transporter"/>
</dbReference>
<dbReference type="GO" id="GO:0006888">
    <property type="term" value="P:endoplasmic reticulum to Golgi vesicle-mediated transport"/>
    <property type="evidence" value="ECO:0007669"/>
    <property type="project" value="EnsemblFungi"/>
</dbReference>
<feature type="transmembrane region" description="Helical" evidence="5">
    <location>
        <begin position="283"/>
        <end position="305"/>
    </location>
</feature>
<dbReference type="Pfam" id="PF03151">
    <property type="entry name" value="TPT"/>
    <property type="match status" value="1"/>
</dbReference>
<feature type="transmembrane region" description="Helical" evidence="5">
    <location>
        <begin position="97"/>
        <end position="119"/>
    </location>
</feature>
<dbReference type="InterPro" id="IPR004853">
    <property type="entry name" value="Sugar_P_trans_dom"/>
</dbReference>
<reference evidence="7 8" key="1">
    <citation type="submission" date="2015-10" db="EMBL/GenBank/DDBJ databases">
        <title>Draft genomes sequences of Candida glabrata isolates 1A, 1B, 2A, 2B, 3A and 3B.</title>
        <authorList>
            <person name="Haavelsrud O.E."/>
            <person name="Gaustad P."/>
        </authorList>
    </citation>
    <scope>NUCLEOTIDE SEQUENCE [LARGE SCALE GENOMIC DNA]</scope>
    <source>
        <strain evidence="7">910700640</strain>
    </source>
</reference>
<dbReference type="VEuPathDB" id="FungiDB:GVI51_I09603"/>
<evidence type="ECO:0000259" key="6">
    <source>
        <dbReference type="Pfam" id="PF03151"/>
    </source>
</evidence>
<dbReference type="VEuPathDB" id="FungiDB:GWK60_I05247"/>
<name>A0A0W0CKY1_CANGB</name>
<feature type="transmembrane region" description="Helical" evidence="5">
    <location>
        <begin position="131"/>
        <end position="150"/>
    </location>
</feature>
<accession>A0A0W0CKY1</accession>